<reference evidence="5" key="1">
    <citation type="journal article" date="2021" name="PeerJ">
        <title>Extensive microbial diversity within the chicken gut microbiome revealed by metagenomics and culture.</title>
        <authorList>
            <person name="Gilroy R."/>
            <person name="Ravi A."/>
            <person name="Getino M."/>
            <person name="Pursley I."/>
            <person name="Horton D.L."/>
            <person name="Alikhan N.F."/>
            <person name="Baker D."/>
            <person name="Gharbi K."/>
            <person name="Hall N."/>
            <person name="Watson M."/>
            <person name="Adriaenssens E.M."/>
            <person name="Foster-Nyarko E."/>
            <person name="Jarju S."/>
            <person name="Secka A."/>
            <person name="Antonio M."/>
            <person name="Oren A."/>
            <person name="Chaudhuri R.R."/>
            <person name="La Ragione R."/>
            <person name="Hildebrand F."/>
            <person name="Pallen M.J."/>
        </authorList>
    </citation>
    <scope>NUCLEOTIDE SEQUENCE</scope>
    <source>
        <strain evidence="5">1345</strain>
    </source>
</reference>
<accession>A0A9D2CS37</accession>
<dbReference type="GO" id="GO:0003700">
    <property type="term" value="F:DNA-binding transcription factor activity"/>
    <property type="evidence" value="ECO:0007669"/>
    <property type="project" value="InterPro"/>
</dbReference>
<dbReference type="Pfam" id="PF02311">
    <property type="entry name" value="AraC_binding"/>
    <property type="match status" value="1"/>
</dbReference>
<dbReference type="InterPro" id="IPR003313">
    <property type="entry name" value="AraC-bd"/>
</dbReference>
<evidence type="ECO:0000256" key="1">
    <source>
        <dbReference type="ARBA" id="ARBA00023015"/>
    </source>
</evidence>
<dbReference type="PANTHER" id="PTHR43280">
    <property type="entry name" value="ARAC-FAMILY TRANSCRIPTIONAL REGULATOR"/>
    <property type="match status" value="1"/>
</dbReference>
<dbReference type="AlphaFoldDB" id="A0A9D2CS37"/>
<dbReference type="InterPro" id="IPR014710">
    <property type="entry name" value="RmlC-like_jellyroll"/>
</dbReference>
<protein>
    <submittedName>
        <fullName evidence="5">AraC family transcriptional regulator</fullName>
    </submittedName>
</protein>
<evidence type="ECO:0000313" key="5">
    <source>
        <dbReference type="EMBL" id="HIY96302.1"/>
    </source>
</evidence>
<dbReference type="InterPro" id="IPR018060">
    <property type="entry name" value="HTH_AraC"/>
</dbReference>
<organism evidence="5 6">
    <name type="scientific">Candidatus Borkfalkia excrementigallinarum</name>
    <dbReference type="NCBI Taxonomy" id="2838506"/>
    <lineage>
        <taxon>Bacteria</taxon>
        <taxon>Bacillati</taxon>
        <taxon>Bacillota</taxon>
        <taxon>Clostridia</taxon>
        <taxon>Christensenellales</taxon>
        <taxon>Christensenellaceae</taxon>
        <taxon>Candidatus Borkfalkia</taxon>
    </lineage>
</organism>
<dbReference type="InterPro" id="IPR009057">
    <property type="entry name" value="Homeodomain-like_sf"/>
</dbReference>
<dbReference type="PROSITE" id="PS01124">
    <property type="entry name" value="HTH_ARAC_FAMILY_2"/>
    <property type="match status" value="1"/>
</dbReference>
<sequence>MDMFRAQFHVINYFPCEKGFFTQPRVFDYPYLLYVHGGKGEYKIGSRRHSCEGGDLLFCPAWEENTIFADGEEPYILSGLEFTVSDGAFLNEHMPEKVNIRGNEFAEACIGKMIEEYLYERIYGGQMCSDILNAFLLEIFRMRTQNVAIKKRTDVQGILDYISKNIGKKLTCAELSDAFHYHKNTVNRLVKESTGQAVKEYILSMRIKEAKRYLLFTDKSVEEIASLLQYSSTAFFCLQFKEKTGHTPAKFRKRYGAGEE</sequence>
<name>A0A9D2CS37_9FIRM</name>
<dbReference type="EMBL" id="DXCQ01000014">
    <property type="protein sequence ID" value="HIY96302.1"/>
    <property type="molecule type" value="Genomic_DNA"/>
</dbReference>
<keyword evidence="2" id="KW-0238">DNA-binding</keyword>
<dbReference type="SUPFAM" id="SSF51215">
    <property type="entry name" value="Regulatory protein AraC"/>
    <property type="match status" value="1"/>
</dbReference>
<keyword evidence="1" id="KW-0805">Transcription regulation</keyword>
<proteinExistence type="predicted"/>
<reference evidence="5" key="2">
    <citation type="submission" date="2021-04" db="EMBL/GenBank/DDBJ databases">
        <authorList>
            <person name="Gilroy R."/>
        </authorList>
    </citation>
    <scope>NUCLEOTIDE SEQUENCE</scope>
    <source>
        <strain evidence="5">1345</strain>
    </source>
</reference>
<feature type="domain" description="HTH araC/xylS-type" evidence="4">
    <location>
        <begin position="156"/>
        <end position="254"/>
    </location>
</feature>
<dbReference type="InterPro" id="IPR018062">
    <property type="entry name" value="HTH_AraC-typ_CS"/>
</dbReference>
<evidence type="ECO:0000256" key="2">
    <source>
        <dbReference type="ARBA" id="ARBA00023125"/>
    </source>
</evidence>
<dbReference type="Proteomes" id="UP000886750">
    <property type="component" value="Unassembled WGS sequence"/>
</dbReference>
<comment type="caution">
    <text evidence="5">The sequence shown here is derived from an EMBL/GenBank/DDBJ whole genome shotgun (WGS) entry which is preliminary data.</text>
</comment>
<keyword evidence="3" id="KW-0804">Transcription</keyword>
<evidence type="ECO:0000259" key="4">
    <source>
        <dbReference type="PROSITE" id="PS01124"/>
    </source>
</evidence>
<dbReference type="PANTHER" id="PTHR43280:SF2">
    <property type="entry name" value="HTH-TYPE TRANSCRIPTIONAL REGULATOR EXSA"/>
    <property type="match status" value="1"/>
</dbReference>
<dbReference type="SUPFAM" id="SSF46689">
    <property type="entry name" value="Homeodomain-like"/>
    <property type="match status" value="1"/>
</dbReference>
<dbReference type="InterPro" id="IPR037923">
    <property type="entry name" value="HTH-like"/>
</dbReference>
<evidence type="ECO:0000313" key="6">
    <source>
        <dbReference type="Proteomes" id="UP000886750"/>
    </source>
</evidence>
<dbReference type="GO" id="GO:0043565">
    <property type="term" value="F:sequence-specific DNA binding"/>
    <property type="evidence" value="ECO:0007669"/>
    <property type="project" value="InterPro"/>
</dbReference>
<gene>
    <name evidence="5" type="ORF">H9729_01295</name>
</gene>
<dbReference type="PROSITE" id="PS00041">
    <property type="entry name" value="HTH_ARAC_FAMILY_1"/>
    <property type="match status" value="1"/>
</dbReference>
<dbReference type="SMART" id="SM00342">
    <property type="entry name" value="HTH_ARAC"/>
    <property type="match status" value="1"/>
</dbReference>
<dbReference type="Gene3D" id="2.60.120.10">
    <property type="entry name" value="Jelly Rolls"/>
    <property type="match status" value="1"/>
</dbReference>
<evidence type="ECO:0000256" key="3">
    <source>
        <dbReference type="ARBA" id="ARBA00023163"/>
    </source>
</evidence>
<dbReference type="Pfam" id="PF12833">
    <property type="entry name" value="HTH_18"/>
    <property type="match status" value="1"/>
</dbReference>
<dbReference type="Gene3D" id="1.10.10.60">
    <property type="entry name" value="Homeodomain-like"/>
    <property type="match status" value="2"/>
</dbReference>